<comment type="caution">
    <text evidence="2">The sequence shown here is derived from an EMBL/GenBank/DDBJ whole genome shotgun (WGS) entry which is preliminary data.</text>
</comment>
<feature type="region of interest" description="Disordered" evidence="1">
    <location>
        <begin position="41"/>
        <end position="71"/>
    </location>
</feature>
<gene>
    <name evidence="2" type="ORF">SDC9_162314</name>
</gene>
<organism evidence="2">
    <name type="scientific">bioreactor metagenome</name>
    <dbReference type="NCBI Taxonomy" id="1076179"/>
    <lineage>
        <taxon>unclassified sequences</taxon>
        <taxon>metagenomes</taxon>
        <taxon>ecological metagenomes</taxon>
    </lineage>
</organism>
<evidence type="ECO:0000256" key="1">
    <source>
        <dbReference type="SAM" id="MobiDB-lite"/>
    </source>
</evidence>
<evidence type="ECO:0008006" key="3">
    <source>
        <dbReference type="Google" id="ProtNLM"/>
    </source>
</evidence>
<sequence length="121" mass="11874">MGYSLNVGLAMNTVVGMNQSAKIGKNKSTTVGTQYSLKVGGSGSSGGATPQVMSFTGAPVGGASEGGSGSSITMDADSITLTVGQSTITLKSDGTITADGNTIKLTAADEVVTNAGNIHEN</sequence>
<feature type="compositionally biased region" description="Gly residues" evidence="1">
    <location>
        <begin position="59"/>
        <end position="69"/>
    </location>
</feature>
<dbReference type="EMBL" id="VSSQ01061690">
    <property type="protein sequence ID" value="MPN14985.1"/>
    <property type="molecule type" value="Genomic_DNA"/>
</dbReference>
<accession>A0A645FKR3</accession>
<proteinExistence type="predicted"/>
<reference evidence="2" key="1">
    <citation type="submission" date="2019-08" db="EMBL/GenBank/DDBJ databases">
        <authorList>
            <person name="Kucharzyk K."/>
            <person name="Murdoch R.W."/>
            <person name="Higgins S."/>
            <person name="Loffler F."/>
        </authorList>
    </citation>
    <scope>NUCLEOTIDE SEQUENCE</scope>
</reference>
<dbReference type="AlphaFoldDB" id="A0A645FKR3"/>
<protein>
    <recommendedName>
        <fullName evidence="3">DUF2345 domain-containing protein</fullName>
    </recommendedName>
</protein>
<evidence type="ECO:0000313" key="2">
    <source>
        <dbReference type="EMBL" id="MPN14985.1"/>
    </source>
</evidence>
<name>A0A645FKR3_9ZZZZ</name>